<organism evidence="6 7">
    <name type="scientific">Pararobbsia silviterrae</name>
    <dbReference type="NCBI Taxonomy" id="1792498"/>
    <lineage>
        <taxon>Bacteria</taxon>
        <taxon>Pseudomonadati</taxon>
        <taxon>Pseudomonadota</taxon>
        <taxon>Betaproteobacteria</taxon>
        <taxon>Burkholderiales</taxon>
        <taxon>Burkholderiaceae</taxon>
        <taxon>Pararobbsia</taxon>
    </lineage>
</organism>
<dbReference type="FunFam" id="3.20.20.70:FF:000071">
    <property type="entry name" value="Hydroxymethylglutaryl-CoA lyase"/>
    <property type="match status" value="1"/>
</dbReference>
<feature type="region of interest" description="Disordered" evidence="4">
    <location>
        <begin position="295"/>
        <end position="315"/>
    </location>
</feature>
<comment type="caution">
    <text evidence="6">The sequence shown here is derived from an EMBL/GenBank/DDBJ whole genome shotgun (WGS) entry which is preliminary data.</text>
</comment>
<gene>
    <name evidence="6" type="ORF">D7S86_27545</name>
</gene>
<dbReference type="PROSITE" id="PS50991">
    <property type="entry name" value="PYR_CT"/>
    <property type="match status" value="1"/>
</dbReference>
<comment type="similarity">
    <text evidence="1">Belongs to the HMG-CoA lyase family.</text>
</comment>
<dbReference type="AlphaFoldDB" id="A0A494X274"/>
<accession>A0A494X274</accession>
<dbReference type="GO" id="GO:0004419">
    <property type="term" value="F:hydroxymethylglutaryl-CoA lyase activity"/>
    <property type="evidence" value="ECO:0007669"/>
    <property type="project" value="TreeGrafter"/>
</dbReference>
<dbReference type="GO" id="GO:0046872">
    <property type="term" value="F:metal ion binding"/>
    <property type="evidence" value="ECO:0007669"/>
    <property type="project" value="UniProtKB-KW"/>
</dbReference>
<proteinExistence type="inferred from homology"/>
<sequence length="315" mass="34041">MSLQTANGKKLYIQEVAPRDGFQNEKQFIDTDRKIAFVDRLSDAGYAKIEVTSFVSPKAIPALRDAEEVMRRIRRNPDVVYAALVPNVRGAERAMDCEVDEINLVMSASETHNVANLRMTRAQSLAQLADVIASVSRERVAINVSLSTVFGCPMEGDVDPYQVFELAARFAALGVHGVTLCDTTGMAYPSQVARIAREARKLFPTLTLTLHFHDTRGMALANTLAALDEGIDRFDASLGGLGGCPYAPGASGNACTEDLVHMLNLMGYDTGIEEHTLLDVASGLPELVGHALPSHLSKAGLRSRRHPAPGSRPTP</sequence>
<dbReference type="Pfam" id="PF00682">
    <property type="entry name" value="HMGL-like"/>
    <property type="match status" value="1"/>
</dbReference>
<dbReference type="PANTHER" id="PTHR42738:SF7">
    <property type="entry name" value="HYDROXYMETHYLGLUTARYL-COA LYASE"/>
    <property type="match status" value="1"/>
</dbReference>
<evidence type="ECO:0000256" key="1">
    <source>
        <dbReference type="ARBA" id="ARBA00009405"/>
    </source>
</evidence>
<evidence type="ECO:0000259" key="5">
    <source>
        <dbReference type="PROSITE" id="PS50991"/>
    </source>
</evidence>
<dbReference type="NCBIfam" id="NF004283">
    <property type="entry name" value="PRK05692.1"/>
    <property type="match status" value="1"/>
</dbReference>
<protein>
    <submittedName>
        <fullName evidence="6">Hydroxymethylglutaryl-CoA lyase</fullName>
    </submittedName>
</protein>
<keyword evidence="3 6" id="KW-0456">Lyase</keyword>
<dbReference type="EMBL" id="RBZU01000020">
    <property type="protein sequence ID" value="RKP44430.1"/>
    <property type="molecule type" value="Genomic_DNA"/>
</dbReference>
<dbReference type="InterPro" id="IPR013785">
    <property type="entry name" value="Aldolase_TIM"/>
</dbReference>
<dbReference type="InterPro" id="IPR043594">
    <property type="entry name" value="HMGL"/>
</dbReference>
<evidence type="ECO:0000313" key="7">
    <source>
        <dbReference type="Proteomes" id="UP000270342"/>
    </source>
</evidence>
<evidence type="ECO:0000313" key="6">
    <source>
        <dbReference type="EMBL" id="RKP44430.1"/>
    </source>
</evidence>
<dbReference type="OrthoDB" id="9784013at2"/>
<name>A0A494X274_9BURK</name>
<dbReference type="InterPro" id="IPR000891">
    <property type="entry name" value="PYR_CT"/>
</dbReference>
<dbReference type="GO" id="GO:0006552">
    <property type="term" value="P:L-leucine catabolic process"/>
    <property type="evidence" value="ECO:0007669"/>
    <property type="project" value="TreeGrafter"/>
</dbReference>
<dbReference type="PANTHER" id="PTHR42738">
    <property type="entry name" value="HYDROXYMETHYLGLUTARYL-COA LYASE"/>
    <property type="match status" value="1"/>
</dbReference>
<dbReference type="Gene3D" id="3.20.20.70">
    <property type="entry name" value="Aldolase class I"/>
    <property type="match status" value="1"/>
</dbReference>
<dbReference type="GO" id="GO:0046951">
    <property type="term" value="P:ketone body biosynthetic process"/>
    <property type="evidence" value="ECO:0007669"/>
    <property type="project" value="TreeGrafter"/>
</dbReference>
<evidence type="ECO:0000256" key="4">
    <source>
        <dbReference type="SAM" id="MobiDB-lite"/>
    </source>
</evidence>
<evidence type="ECO:0000256" key="3">
    <source>
        <dbReference type="ARBA" id="ARBA00023239"/>
    </source>
</evidence>
<feature type="domain" description="Pyruvate carboxyltransferase" evidence="5">
    <location>
        <begin position="11"/>
        <end position="278"/>
    </location>
</feature>
<dbReference type="RefSeq" id="WP_121091327.1">
    <property type="nucleotide sequence ID" value="NZ_RBZU01000020.1"/>
</dbReference>
<dbReference type="SUPFAM" id="SSF51569">
    <property type="entry name" value="Aldolase"/>
    <property type="match status" value="1"/>
</dbReference>
<reference evidence="6 7" key="1">
    <citation type="submission" date="2018-10" db="EMBL/GenBank/DDBJ databases">
        <title>Robbsia sp. DHC34, isolated from soil.</title>
        <authorList>
            <person name="Gao Z.-H."/>
            <person name="Qiu L.-H."/>
        </authorList>
    </citation>
    <scope>NUCLEOTIDE SEQUENCE [LARGE SCALE GENOMIC DNA]</scope>
    <source>
        <strain evidence="6 7">DHC34</strain>
    </source>
</reference>
<dbReference type="CDD" id="cd07938">
    <property type="entry name" value="DRE_TIM_HMGL"/>
    <property type="match status" value="1"/>
</dbReference>
<keyword evidence="2" id="KW-0479">Metal-binding</keyword>
<dbReference type="Proteomes" id="UP000270342">
    <property type="component" value="Unassembled WGS sequence"/>
</dbReference>
<evidence type="ECO:0000256" key="2">
    <source>
        <dbReference type="ARBA" id="ARBA00022723"/>
    </source>
</evidence>
<keyword evidence="7" id="KW-1185">Reference proteome</keyword>